<sequence length="120" mass="13119">MRHLEPSVNVTVFMPRNVPALPVLLCSAAMALLAGCAPRSCANPYVLDFLDQADARADVWHAGILHDPVVTAPGATPDLLRCSVWEQVRRPGDGRIVLRPQYFTLRHLGEGWEIAAPSQP</sequence>
<evidence type="ECO:0000313" key="2">
    <source>
        <dbReference type="EMBL" id="MCQ8279231.1"/>
    </source>
</evidence>
<reference evidence="2 3" key="1">
    <citation type="submission" date="2022-06" db="EMBL/GenBank/DDBJ databases">
        <title>Endosaccharibacter gen. nov., sp. nov., endophytic bacteria isolated from sugarcane.</title>
        <authorList>
            <person name="Pitiwittayakul N."/>
            <person name="Yukphan P."/>
            <person name="Charoenyingcharoen P."/>
            <person name="Tanasupawat S."/>
        </authorList>
    </citation>
    <scope>NUCLEOTIDE SEQUENCE [LARGE SCALE GENOMIC DNA]</scope>
    <source>
        <strain evidence="2 3">KSS8</strain>
    </source>
</reference>
<proteinExistence type="predicted"/>
<feature type="chain" id="PRO_5046745796" description="Lipoprotein" evidence="1">
    <location>
        <begin position="43"/>
        <end position="120"/>
    </location>
</feature>
<protein>
    <recommendedName>
        <fullName evidence="4">Lipoprotein</fullName>
    </recommendedName>
</protein>
<comment type="caution">
    <text evidence="2">The sequence shown here is derived from an EMBL/GenBank/DDBJ whole genome shotgun (WGS) entry which is preliminary data.</text>
</comment>
<dbReference type="RefSeq" id="WP_422864723.1">
    <property type="nucleotide sequence ID" value="NZ_JAMSKV010000011.1"/>
</dbReference>
<keyword evidence="1" id="KW-0732">Signal</keyword>
<dbReference type="EMBL" id="JAMSKV010000011">
    <property type="protein sequence ID" value="MCQ8279231.1"/>
    <property type="molecule type" value="Genomic_DNA"/>
</dbReference>
<organism evidence="2 3">
    <name type="scientific">Endosaccharibacter trunci</name>
    <dbReference type="NCBI Taxonomy" id="2812733"/>
    <lineage>
        <taxon>Bacteria</taxon>
        <taxon>Pseudomonadati</taxon>
        <taxon>Pseudomonadota</taxon>
        <taxon>Alphaproteobacteria</taxon>
        <taxon>Acetobacterales</taxon>
        <taxon>Acetobacteraceae</taxon>
        <taxon>Endosaccharibacter</taxon>
    </lineage>
</organism>
<evidence type="ECO:0000256" key="1">
    <source>
        <dbReference type="SAM" id="SignalP"/>
    </source>
</evidence>
<keyword evidence="3" id="KW-1185">Reference proteome</keyword>
<feature type="signal peptide" evidence="1">
    <location>
        <begin position="1"/>
        <end position="42"/>
    </location>
</feature>
<evidence type="ECO:0000313" key="3">
    <source>
        <dbReference type="Proteomes" id="UP001524587"/>
    </source>
</evidence>
<dbReference type="Proteomes" id="UP001524587">
    <property type="component" value="Unassembled WGS sequence"/>
</dbReference>
<gene>
    <name evidence="2" type="ORF">NFI95_12335</name>
</gene>
<evidence type="ECO:0008006" key="4">
    <source>
        <dbReference type="Google" id="ProtNLM"/>
    </source>
</evidence>
<accession>A0ABT1W8K9</accession>
<name>A0ABT1W8K9_9PROT</name>